<name>A0A0H2FNK8_STAAU</name>
<evidence type="ECO:0000313" key="3">
    <source>
        <dbReference type="EMBL" id="MVL46259.1"/>
    </source>
</evidence>
<evidence type="ECO:0000313" key="4">
    <source>
        <dbReference type="Proteomes" id="UP000039437"/>
    </source>
</evidence>
<dbReference type="EMBL" id="WPVZ01000644">
    <property type="protein sequence ID" value="MVL46259.1"/>
    <property type="molecule type" value="Genomic_DNA"/>
</dbReference>
<evidence type="ECO:0000313" key="5">
    <source>
        <dbReference type="Proteomes" id="UP000433366"/>
    </source>
</evidence>
<protein>
    <submittedName>
        <fullName evidence="1">Uncharacterized protein</fullName>
    </submittedName>
</protein>
<dbReference type="EMBL" id="WPRH01000745">
    <property type="protein sequence ID" value="MVI56996.1"/>
    <property type="molecule type" value="Genomic_DNA"/>
</dbReference>
<dbReference type="Proteomes" id="UP000433366">
    <property type="component" value="Unassembled WGS sequence"/>
</dbReference>
<dbReference type="Proteomes" id="UP000039437">
    <property type="component" value="Unassembled WGS sequence"/>
</dbReference>
<reference evidence="1 4" key="1">
    <citation type="submission" date="2015-04" db="EMBL/GenBank/DDBJ databases">
        <authorList>
            <person name="Syromyatnikov M.Y."/>
            <person name="Popov V.N."/>
        </authorList>
    </citation>
    <scope>NUCLEOTIDE SEQUENCE [LARGE SCALE GENOMIC DNA]</scope>
    <source>
        <strain evidence="1 4">AH1</strain>
    </source>
</reference>
<evidence type="ECO:0000313" key="2">
    <source>
        <dbReference type="EMBL" id="MVI56996.1"/>
    </source>
</evidence>
<dbReference type="PATRIC" id="fig|1280.3385.peg.2872"/>
<dbReference type="RefSeq" id="WP_000427213.1">
    <property type="nucleotide sequence ID" value="NZ_AP019305.1"/>
</dbReference>
<evidence type="ECO:0000313" key="6">
    <source>
        <dbReference type="Proteomes" id="UP000434412"/>
    </source>
</evidence>
<reference evidence="5 6" key="2">
    <citation type="submission" date="2019-11" db="EMBL/GenBank/DDBJ databases">
        <title>Implementation of targeted gown and glove precautions to prevent Staphylococcus aureus acquisition in community-based nursing homes.</title>
        <authorList>
            <person name="Stine O.C."/>
        </authorList>
    </citation>
    <scope>NUCLEOTIDE SEQUENCE [LARGE SCALE GENOMIC DNA]</scope>
    <source>
        <strain evidence="3 6">S_2023.LVRQ.AN</strain>
        <strain evidence="2 5">S_4031.LGMP.AI</strain>
    </source>
</reference>
<accession>A0A0H2FNK8</accession>
<dbReference type="EMBL" id="CVOQ01000027">
    <property type="protein sequence ID" value="CRI14973.1"/>
    <property type="molecule type" value="Genomic_DNA"/>
</dbReference>
<sequence>MENFNYNNIKKLVLENVDIDKVKEVYKDYELLNYTIKNQTLYMNDYEVAKVSEKHLNENINNLRGTVNLDEKCILSLTYL</sequence>
<dbReference type="AlphaFoldDB" id="A0A0H2FNK8"/>
<evidence type="ECO:0000313" key="1">
    <source>
        <dbReference type="EMBL" id="CRI14973.1"/>
    </source>
</evidence>
<gene>
    <name evidence="1" type="ORF">BN1321_330026</name>
    <name evidence="2" type="ORF">GO793_14180</name>
    <name evidence="3" type="ORF">GO941_12280</name>
</gene>
<proteinExistence type="predicted"/>
<organism evidence="1 4">
    <name type="scientific">Staphylococcus aureus</name>
    <dbReference type="NCBI Taxonomy" id="1280"/>
    <lineage>
        <taxon>Bacteria</taxon>
        <taxon>Bacillati</taxon>
        <taxon>Bacillota</taxon>
        <taxon>Bacilli</taxon>
        <taxon>Bacillales</taxon>
        <taxon>Staphylococcaceae</taxon>
        <taxon>Staphylococcus</taxon>
    </lineage>
</organism>
<dbReference type="Proteomes" id="UP000434412">
    <property type="component" value="Unassembled WGS sequence"/>
</dbReference>